<dbReference type="AlphaFoldDB" id="A0A0F9DVT8"/>
<dbReference type="PROSITE" id="PS50231">
    <property type="entry name" value="RICIN_B_LECTIN"/>
    <property type="match status" value="1"/>
</dbReference>
<reference evidence="2" key="1">
    <citation type="journal article" date="2015" name="Nature">
        <title>Complex archaea that bridge the gap between prokaryotes and eukaryotes.</title>
        <authorList>
            <person name="Spang A."/>
            <person name="Saw J.H."/>
            <person name="Jorgensen S.L."/>
            <person name="Zaremba-Niedzwiedzka K."/>
            <person name="Martijn J."/>
            <person name="Lind A.E."/>
            <person name="van Eijk R."/>
            <person name="Schleper C."/>
            <person name="Guy L."/>
            <person name="Ettema T.J."/>
        </authorList>
    </citation>
    <scope>NUCLEOTIDE SEQUENCE</scope>
</reference>
<comment type="similarity">
    <text evidence="1">Belongs to the TolB family.</text>
</comment>
<evidence type="ECO:0000313" key="2">
    <source>
        <dbReference type="EMBL" id="KKL15958.1"/>
    </source>
</evidence>
<dbReference type="Gene3D" id="2.130.10.10">
    <property type="entry name" value="YVTN repeat-like/Quinoprotein amine dehydrogenase"/>
    <property type="match status" value="1"/>
</dbReference>
<gene>
    <name evidence="2" type="ORF">LCGC14_2500390</name>
</gene>
<proteinExistence type="inferred from homology"/>
<dbReference type="Pfam" id="PF07676">
    <property type="entry name" value="PD40"/>
    <property type="match status" value="4"/>
</dbReference>
<dbReference type="SUPFAM" id="SSF82171">
    <property type="entry name" value="DPP6 N-terminal domain-like"/>
    <property type="match status" value="1"/>
</dbReference>
<dbReference type="InterPro" id="IPR011659">
    <property type="entry name" value="WD40"/>
</dbReference>
<dbReference type="InterPro" id="IPR011042">
    <property type="entry name" value="6-blade_b-propeller_TolB-like"/>
</dbReference>
<dbReference type="PANTHER" id="PTHR36842:SF1">
    <property type="entry name" value="PROTEIN TOLB"/>
    <property type="match status" value="1"/>
</dbReference>
<dbReference type="Gene3D" id="2.120.10.30">
    <property type="entry name" value="TolB, C-terminal domain"/>
    <property type="match status" value="1"/>
</dbReference>
<dbReference type="InterPro" id="IPR015943">
    <property type="entry name" value="WD40/YVTN_repeat-like_dom_sf"/>
</dbReference>
<comment type="caution">
    <text evidence="2">The sequence shown here is derived from an EMBL/GenBank/DDBJ whole genome shotgun (WGS) entry which is preliminary data.</text>
</comment>
<protein>
    <submittedName>
        <fullName evidence="2">Uncharacterized protein</fullName>
    </submittedName>
</protein>
<evidence type="ECO:0000256" key="1">
    <source>
        <dbReference type="ARBA" id="ARBA00009820"/>
    </source>
</evidence>
<dbReference type="EMBL" id="LAZR01039857">
    <property type="protein sequence ID" value="KKL15958.1"/>
    <property type="molecule type" value="Genomic_DNA"/>
</dbReference>
<dbReference type="PANTHER" id="PTHR36842">
    <property type="entry name" value="PROTEIN TOLB HOMOLOG"/>
    <property type="match status" value="1"/>
</dbReference>
<name>A0A0F9DVT8_9ZZZZ</name>
<accession>A0A0F9DVT8</accession>
<sequence length="378" mass="42856">MKGSALVRILLLILSSAFLFNCAAPRERVVAVDLIDVKEEVTRTGLTESTKIQYVQKKTWAYLDVIEKSPNVKTVSRVTNNDNDDVFFGFMDYSPIDDVIAYSMTEKVEEIFKTGKVKGTLLSEIYTSNIWKQRIGSFAKTRLTYGKRIDTGPSFSRDGSKVVFSSDRSGRNTKIWMLNVDGGGGLRLLTSAPAEDYSPYASRATDLVTYTSIPDGAFEPQVWTVDTQGRLATQLREGKDPRISPDGKWIAFLKKDSTKPCDKDDDSSGDTIYQIWKMTVEGDRETQLTMNEDYCVKDPMWSPDGKWIVFASNENIDSNKRRNYDIWLMATDGTQRMQLTTNGSMDILPTFDRTGEHILFISNRGGKWNVWRFTPVIY</sequence>
<organism evidence="2">
    <name type="scientific">marine sediment metagenome</name>
    <dbReference type="NCBI Taxonomy" id="412755"/>
    <lineage>
        <taxon>unclassified sequences</taxon>
        <taxon>metagenomes</taxon>
        <taxon>ecological metagenomes</taxon>
    </lineage>
</organism>